<evidence type="ECO:0000313" key="1">
    <source>
        <dbReference type="EMBL" id="MFM0106903.1"/>
    </source>
</evidence>
<keyword evidence="2" id="KW-1185">Reference proteome</keyword>
<dbReference type="Proteomes" id="UP001629235">
    <property type="component" value="Unassembled WGS sequence"/>
</dbReference>
<comment type="caution">
    <text evidence="1">The sequence shown here is derived from an EMBL/GenBank/DDBJ whole genome shotgun (WGS) entry which is preliminary data.</text>
</comment>
<dbReference type="EMBL" id="JAQQDW010000066">
    <property type="protein sequence ID" value="MFM0106903.1"/>
    <property type="molecule type" value="Genomic_DNA"/>
</dbReference>
<evidence type="ECO:0000313" key="2">
    <source>
        <dbReference type="Proteomes" id="UP001629235"/>
    </source>
</evidence>
<name>A0ACC7NKA9_9BURK</name>
<sequence length="245" mass="27362">MFYWQLYIRSLDFWASVYLPLFCGWLSLLFAALTVWQIKPIRRIINHPPFGVFMIGVSAFSYQDARNTTVTVLNRHFPFAVSQLVQAVDTGTRLLLALDIALFLFVVLAGSWIALVVCDFAPGGRDRWPLNRGFYTACFGALLSMLTVFGCSVDIVRSFGGEVILVRAAYELDFTSQFNCEGVPDGARVLLSKISDNIGYAVKLSFPNRPFLRMKEMDKDLAGSMPSPASYRVVACNKVSPTRGQ</sequence>
<organism evidence="1 2">
    <name type="scientific">Paraburkholderia rhynchosiae</name>
    <dbReference type="NCBI Taxonomy" id="487049"/>
    <lineage>
        <taxon>Bacteria</taxon>
        <taxon>Pseudomonadati</taxon>
        <taxon>Pseudomonadota</taxon>
        <taxon>Betaproteobacteria</taxon>
        <taxon>Burkholderiales</taxon>
        <taxon>Burkholderiaceae</taxon>
        <taxon>Paraburkholderia</taxon>
    </lineage>
</organism>
<proteinExistence type="predicted"/>
<accession>A0ACC7NKA9</accession>
<gene>
    <name evidence="1" type="ORF">PQR01_26280</name>
</gene>
<protein>
    <submittedName>
        <fullName evidence="1">Uncharacterized protein</fullName>
    </submittedName>
</protein>
<reference evidence="1 2" key="1">
    <citation type="journal article" date="2024" name="Chem. Sci.">
        <title>Discovery of megapolipeptins by genome mining of a Burkholderiales bacteria collection.</title>
        <authorList>
            <person name="Paulo B.S."/>
            <person name="Recchia M.J.J."/>
            <person name="Lee S."/>
            <person name="Fergusson C.H."/>
            <person name="Romanowski S.B."/>
            <person name="Hernandez A."/>
            <person name="Krull N."/>
            <person name="Liu D.Y."/>
            <person name="Cavanagh H."/>
            <person name="Bos A."/>
            <person name="Gray C.A."/>
            <person name="Murphy B.T."/>
            <person name="Linington R.G."/>
            <person name="Eustaquio A.S."/>
        </authorList>
    </citation>
    <scope>NUCLEOTIDE SEQUENCE [LARGE SCALE GENOMIC DNA]</scope>
    <source>
        <strain evidence="1 2">RL18-126-BIB-B</strain>
    </source>
</reference>